<evidence type="ECO:0000256" key="9">
    <source>
        <dbReference type="ARBA" id="ARBA00023157"/>
    </source>
</evidence>
<organism evidence="12 13">
    <name type="scientific">Helicobacter heilmannii</name>
    <dbReference type="NCBI Taxonomy" id="35817"/>
    <lineage>
        <taxon>Bacteria</taxon>
        <taxon>Pseudomonadati</taxon>
        <taxon>Campylobacterota</taxon>
        <taxon>Epsilonproteobacteria</taxon>
        <taxon>Campylobacterales</taxon>
        <taxon>Helicobacteraceae</taxon>
        <taxon>Helicobacter</taxon>
    </lineage>
</organism>
<evidence type="ECO:0000313" key="12">
    <source>
        <dbReference type="EMBL" id="CRI35318.1"/>
    </source>
</evidence>
<comment type="similarity">
    <text evidence="3 11">Belongs to the hcp beta-lactamase family.</text>
</comment>
<proteinExistence type="inferred from homology"/>
<dbReference type="GeneID" id="76197766"/>
<dbReference type="InterPro" id="IPR011990">
    <property type="entry name" value="TPR-like_helical_dom_sf"/>
</dbReference>
<comment type="subcellular location">
    <subcellularLocation>
        <location evidence="2 11">Secreted</location>
    </subcellularLocation>
</comment>
<dbReference type="AlphaFoldDB" id="A0A0K2Y8Y0"/>
<evidence type="ECO:0000256" key="11">
    <source>
        <dbReference type="RuleBase" id="RU366075"/>
    </source>
</evidence>
<reference evidence="13" key="1">
    <citation type="submission" date="2014-12" db="EMBL/GenBank/DDBJ databases">
        <authorList>
            <person name="Smet A."/>
        </authorList>
    </citation>
    <scope>NUCLEOTIDE SEQUENCE [LARGE SCALE GENOMIC DNA]</scope>
</reference>
<dbReference type="GO" id="GO:0046677">
    <property type="term" value="P:response to antibiotic"/>
    <property type="evidence" value="ECO:0007669"/>
    <property type="project" value="UniProtKB-KW"/>
</dbReference>
<dbReference type="GO" id="GO:0008800">
    <property type="term" value="F:beta-lactamase activity"/>
    <property type="evidence" value="ECO:0007669"/>
    <property type="project" value="UniProtKB-UniRule"/>
</dbReference>
<dbReference type="InterPro" id="IPR019734">
    <property type="entry name" value="TPR_rpt"/>
</dbReference>
<dbReference type="PANTHER" id="PTHR13891">
    <property type="entry name" value="CYTOCHROME C OXIDASE ASSEMBLY FACTOR 7"/>
    <property type="match status" value="1"/>
</dbReference>
<dbReference type="PROSITE" id="PS50005">
    <property type="entry name" value="TPR"/>
    <property type="match status" value="1"/>
</dbReference>
<keyword evidence="13" id="KW-1185">Reference proteome</keyword>
<evidence type="ECO:0000256" key="1">
    <source>
        <dbReference type="ARBA" id="ARBA00001526"/>
    </source>
</evidence>
<accession>A0A0K2Y8Y0</accession>
<keyword evidence="9" id="KW-1015">Disulfide bond</keyword>
<dbReference type="Proteomes" id="UP000046090">
    <property type="component" value="Unassembled WGS sequence"/>
</dbReference>
<sequence length="258" mass="28669">MAYINKLKGFHALRAILLVGVLICGLHGEGDSEQANQYYQTGLLAYQRKDYASALSYFRKAADMENTGAYFYLGVMYRHGQGVVKNLDKAGDYLKDVMDQDDGLEYLNKTAQKGIPDACIVLALFYGLQLASAKDGQEGLKYFQKILQYAQKAADMGDSLGYTGLGMLYYKGVSVMELLGDKPISPHLQQEVQKLSSFQPNYQKALEYFQKAAKMGDPVAYMMLAQMYDNGDGVGQDEEMAKQYKQKACDAGAKDFCP</sequence>
<keyword evidence="6" id="KW-0677">Repeat</keyword>
<evidence type="ECO:0000256" key="2">
    <source>
        <dbReference type="ARBA" id="ARBA00004613"/>
    </source>
</evidence>
<keyword evidence="10" id="KW-0046">Antibiotic resistance</keyword>
<protein>
    <recommendedName>
        <fullName evidence="4 11">Beta-lactamase</fullName>
        <ecNumber evidence="4 11">3.5.2.6</ecNumber>
    </recommendedName>
</protein>
<dbReference type="SMART" id="SM00671">
    <property type="entry name" value="SEL1"/>
    <property type="match status" value="5"/>
</dbReference>
<keyword evidence="5 11" id="KW-0964">Secreted</keyword>
<evidence type="ECO:0000256" key="6">
    <source>
        <dbReference type="ARBA" id="ARBA00022737"/>
    </source>
</evidence>
<evidence type="ECO:0000256" key="3">
    <source>
        <dbReference type="ARBA" id="ARBA00008486"/>
    </source>
</evidence>
<gene>
    <name evidence="12" type="ORF">HHE01_03160</name>
</gene>
<dbReference type="EC" id="3.5.2.6" evidence="4 11"/>
<dbReference type="Pfam" id="PF08238">
    <property type="entry name" value="Sel1"/>
    <property type="match status" value="6"/>
</dbReference>
<dbReference type="PANTHER" id="PTHR13891:SF1">
    <property type="entry name" value="CYTOCHROME C OXIDASE ASSEMBLY FACTOR 7"/>
    <property type="match status" value="1"/>
</dbReference>
<evidence type="ECO:0000256" key="10">
    <source>
        <dbReference type="ARBA" id="ARBA00023251"/>
    </source>
</evidence>
<evidence type="ECO:0000256" key="7">
    <source>
        <dbReference type="ARBA" id="ARBA00022801"/>
    </source>
</evidence>
<evidence type="ECO:0000256" key="5">
    <source>
        <dbReference type="ARBA" id="ARBA00022525"/>
    </source>
</evidence>
<comment type="catalytic activity">
    <reaction evidence="1 11">
        <text>a beta-lactam + H2O = a substituted beta-amino acid</text>
        <dbReference type="Rhea" id="RHEA:20401"/>
        <dbReference type="ChEBI" id="CHEBI:15377"/>
        <dbReference type="ChEBI" id="CHEBI:35627"/>
        <dbReference type="ChEBI" id="CHEBI:140347"/>
        <dbReference type="EC" id="3.5.2.6"/>
    </reaction>
</comment>
<evidence type="ECO:0000313" key="13">
    <source>
        <dbReference type="Proteomes" id="UP000046090"/>
    </source>
</evidence>
<keyword evidence="7 11" id="KW-0378">Hydrolase</keyword>
<dbReference type="SUPFAM" id="SSF81901">
    <property type="entry name" value="HCP-like"/>
    <property type="match status" value="1"/>
</dbReference>
<comment type="function">
    <text evidence="11">Hydrolyzes 6-aminopenicillinic acid and 7-aminocephalosporanic acid (ACA) derivatives.</text>
</comment>
<dbReference type="InterPro" id="IPR040239">
    <property type="entry name" value="HcpB-like"/>
</dbReference>
<name>A0A0K2Y8Y0_HELHE</name>
<dbReference type="GO" id="GO:0005576">
    <property type="term" value="C:extracellular region"/>
    <property type="evidence" value="ECO:0007669"/>
    <property type="project" value="UniProtKB-SubCell"/>
</dbReference>
<dbReference type="InterPro" id="IPR006597">
    <property type="entry name" value="Sel1-like"/>
</dbReference>
<evidence type="ECO:0000256" key="8">
    <source>
        <dbReference type="ARBA" id="ARBA00022803"/>
    </source>
</evidence>
<dbReference type="RefSeq" id="WP_053825838.1">
    <property type="nucleotide sequence ID" value="NZ_AP026685.1"/>
</dbReference>
<keyword evidence="8" id="KW-0802">TPR repeat</keyword>
<dbReference type="Gene3D" id="1.25.40.10">
    <property type="entry name" value="Tetratricopeptide repeat domain"/>
    <property type="match status" value="1"/>
</dbReference>
<evidence type="ECO:0000256" key="4">
    <source>
        <dbReference type="ARBA" id="ARBA00012865"/>
    </source>
</evidence>
<dbReference type="EMBL" id="CDMK01000004">
    <property type="protein sequence ID" value="CRI35318.1"/>
    <property type="molecule type" value="Genomic_DNA"/>
</dbReference>